<dbReference type="Proteomes" id="UP000177626">
    <property type="component" value="Unassembled WGS sequence"/>
</dbReference>
<protein>
    <recommendedName>
        <fullName evidence="4">Rod shape-determining protein MreD</fullName>
    </recommendedName>
</protein>
<dbReference type="AlphaFoldDB" id="A0A1G2BXB8"/>
<comment type="caution">
    <text evidence="2">The sequence shown here is derived from an EMBL/GenBank/DDBJ whole genome shotgun (WGS) entry which is preliminary data.</text>
</comment>
<keyword evidence="1" id="KW-0812">Transmembrane</keyword>
<feature type="transmembrane region" description="Helical" evidence="1">
    <location>
        <begin position="71"/>
        <end position="87"/>
    </location>
</feature>
<gene>
    <name evidence="2" type="ORF">A2406_00585</name>
</gene>
<feature type="transmembrane region" description="Helical" evidence="1">
    <location>
        <begin position="139"/>
        <end position="165"/>
    </location>
</feature>
<feature type="transmembrane region" description="Helical" evidence="1">
    <location>
        <begin position="99"/>
        <end position="119"/>
    </location>
</feature>
<feature type="transmembrane region" description="Helical" evidence="1">
    <location>
        <begin position="6"/>
        <end position="26"/>
    </location>
</feature>
<evidence type="ECO:0000256" key="1">
    <source>
        <dbReference type="SAM" id="Phobius"/>
    </source>
</evidence>
<dbReference type="EMBL" id="MHKQ01000016">
    <property type="protein sequence ID" value="OGY93834.1"/>
    <property type="molecule type" value="Genomic_DNA"/>
</dbReference>
<evidence type="ECO:0000313" key="2">
    <source>
        <dbReference type="EMBL" id="OGY93834.1"/>
    </source>
</evidence>
<proteinExistence type="predicted"/>
<accession>A0A1G2BXB8</accession>
<name>A0A1G2BXB8_9BACT</name>
<sequence>MNKKNILLILIICTVAVVARLIPHLPNFSPLASVALFTGVYGQSKKYIILPLIALFISDLFIGFYKFEIMLSVYGSLALIGLLGMWLKKNKNFLNITTSALASSLLFFLLTNFAVWYFGTWYSHDLAGLAWSYTLAIPFFKATLLSDISYSLIIFGAWEAIALAIKHKKLAVVK</sequence>
<keyword evidence="1" id="KW-1133">Transmembrane helix</keyword>
<dbReference type="Pfam" id="PF20221">
    <property type="entry name" value="DUF6580"/>
    <property type="match status" value="1"/>
</dbReference>
<reference evidence="2 3" key="1">
    <citation type="journal article" date="2016" name="Nat. Commun.">
        <title>Thousands of microbial genomes shed light on interconnected biogeochemical processes in an aquifer system.</title>
        <authorList>
            <person name="Anantharaman K."/>
            <person name="Brown C.T."/>
            <person name="Hug L.A."/>
            <person name="Sharon I."/>
            <person name="Castelle C.J."/>
            <person name="Probst A.J."/>
            <person name="Thomas B.C."/>
            <person name="Singh A."/>
            <person name="Wilkins M.J."/>
            <person name="Karaoz U."/>
            <person name="Brodie E.L."/>
            <person name="Williams K.H."/>
            <person name="Hubbard S.S."/>
            <person name="Banfield J.F."/>
        </authorList>
    </citation>
    <scope>NUCLEOTIDE SEQUENCE [LARGE SCALE GENOMIC DNA]</scope>
</reference>
<evidence type="ECO:0000313" key="3">
    <source>
        <dbReference type="Proteomes" id="UP000177626"/>
    </source>
</evidence>
<dbReference type="InterPro" id="IPR046487">
    <property type="entry name" value="DUF6580"/>
</dbReference>
<evidence type="ECO:0008006" key="4">
    <source>
        <dbReference type="Google" id="ProtNLM"/>
    </source>
</evidence>
<organism evidence="2 3">
    <name type="scientific">Candidatus Komeilibacteria bacterium RIFOXYC1_FULL_37_11</name>
    <dbReference type="NCBI Taxonomy" id="1798555"/>
    <lineage>
        <taxon>Bacteria</taxon>
        <taxon>Candidatus Komeiliibacteriota</taxon>
    </lineage>
</organism>
<keyword evidence="1" id="KW-0472">Membrane</keyword>